<feature type="signal peptide" evidence="2">
    <location>
        <begin position="1"/>
        <end position="28"/>
    </location>
</feature>
<evidence type="ECO:0000256" key="2">
    <source>
        <dbReference type="SAM" id="SignalP"/>
    </source>
</evidence>
<keyword evidence="5" id="KW-1185">Reference proteome</keyword>
<dbReference type="EMBL" id="JXAL01000005">
    <property type="protein sequence ID" value="KIL36784.1"/>
    <property type="molecule type" value="Genomic_DNA"/>
</dbReference>
<evidence type="ECO:0000313" key="4">
    <source>
        <dbReference type="EMBL" id="KIL36784.1"/>
    </source>
</evidence>
<protein>
    <recommendedName>
        <fullName evidence="3">GerMN domain-containing protein</fullName>
    </recommendedName>
</protein>
<dbReference type="RefSeq" id="WP_041060955.1">
    <property type="nucleotide sequence ID" value="NZ_JXAL01000005.1"/>
</dbReference>
<evidence type="ECO:0000256" key="1">
    <source>
        <dbReference type="SAM" id="MobiDB-lite"/>
    </source>
</evidence>
<feature type="compositionally biased region" description="Polar residues" evidence="1">
    <location>
        <begin position="332"/>
        <end position="343"/>
    </location>
</feature>
<dbReference type="Proteomes" id="UP000054526">
    <property type="component" value="Unassembled WGS sequence"/>
</dbReference>
<dbReference type="SMART" id="SM00909">
    <property type="entry name" value="Germane"/>
    <property type="match status" value="2"/>
</dbReference>
<accession>A0ABR5A6Z3</accession>
<feature type="domain" description="GerMN" evidence="3">
    <location>
        <begin position="246"/>
        <end position="333"/>
    </location>
</feature>
<comment type="caution">
    <text evidence="4">The sequence shown here is derived from an EMBL/GenBank/DDBJ whole genome shotgun (WGS) entry which is preliminary data.</text>
</comment>
<evidence type="ECO:0000259" key="3">
    <source>
        <dbReference type="SMART" id="SM00909"/>
    </source>
</evidence>
<reference evidence="4 5" key="1">
    <citation type="submission" date="2014-12" db="EMBL/GenBank/DDBJ databases">
        <title>Draft genome sequence of Cohnella kolymensis strain B-2846.</title>
        <authorList>
            <person name="Karlyshev A.V."/>
            <person name="Kudryashova E.B."/>
        </authorList>
    </citation>
    <scope>NUCLEOTIDE SEQUENCE [LARGE SCALE GENOMIC DNA]</scope>
    <source>
        <strain evidence="4 5">VKM B-2846</strain>
    </source>
</reference>
<name>A0ABR5A6Z3_9BACL</name>
<dbReference type="Pfam" id="PF10646">
    <property type="entry name" value="Germane"/>
    <property type="match status" value="2"/>
</dbReference>
<organism evidence="4 5">
    <name type="scientific">Cohnella kolymensis</name>
    <dbReference type="NCBI Taxonomy" id="1590652"/>
    <lineage>
        <taxon>Bacteria</taxon>
        <taxon>Bacillati</taxon>
        <taxon>Bacillota</taxon>
        <taxon>Bacilli</taxon>
        <taxon>Bacillales</taxon>
        <taxon>Paenibacillaceae</taxon>
        <taxon>Cohnella</taxon>
    </lineage>
</organism>
<feature type="domain" description="GerMN" evidence="3">
    <location>
        <begin position="93"/>
        <end position="185"/>
    </location>
</feature>
<dbReference type="InterPro" id="IPR019606">
    <property type="entry name" value="GerMN"/>
</dbReference>
<feature type="region of interest" description="Disordered" evidence="1">
    <location>
        <begin position="332"/>
        <end position="353"/>
    </location>
</feature>
<gene>
    <name evidence="4" type="ORF">SD71_05965</name>
</gene>
<dbReference type="PROSITE" id="PS51257">
    <property type="entry name" value="PROKAR_LIPOPROTEIN"/>
    <property type="match status" value="1"/>
</dbReference>
<feature type="chain" id="PRO_5046618143" description="GerMN domain-containing protein" evidence="2">
    <location>
        <begin position="29"/>
        <end position="353"/>
    </location>
</feature>
<sequence length="353" mass="38337">MKDKSNRVVRRKMLASALLLLPLLSACSQNTGTNSGASAIDPPPAEFEDTMLREAEGTEVKDGITVYLLDRNGYVAPMTLVNKPDAKSQRSAAEVAVAWMTADQQLADQLPPGFSPILPEGTKINSVKQDTDDKSITIDFAAPFPTMNPAHERKMLEALVWTMTEFPGIEKLKLTVAGKTLEKLPASGMPVGAVLTRSMGINLEHAKGVQVNRTMGVTLYFSARSASGDGYFVPVTRLIDRSPDRARAALEQLIQGPLDTTNLQPVLTSDKVSVEQLSQLENTVKVSLNDSEWTEQKPLPADMMEALVLTMTEVTGAPQVRLVMNGSDSLIDSDQRSYSQPVSRPTAINALKR</sequence>
<proteinExistence type="predicted"/>
<evidence type="ECO:0000313" key="5">
    <source>
        <dbReference type="Proteomes" id="UP000054526"/>
    </source>
</evidence>
<keyword evidence="2" id="KW-0732">Signal</keyword>